<gene>
    <name evidence="1" type="ORF">BS47DRAFT_884102</name>
</gene>
<organism evidence="1 2">
    <name type="scientific">Hydnum rufescens UP504</name>
    <dbReference type="NCBI Taxonomy" id="1448309"/>
    <lineage>
        <taxon>Eukaryota</taxon>
        <taxon>Fungi</taxon>
        <taxon>Dikarya</taxon>
        <taxon>Basidiomycota</taxon>
        <taxon>Agaricomycotina</taxon>
        <taxon>Agaricomycetes</taxon>
        <taxon>Cantharellales</taxon>
        <taxon>Hydnaceae</taxon>
        <taxon>Hydnum</taxon>
    </lineage>
</organism>
<reference evidence="1" key="1">
    <citation type="journal article" date="2020" name="Nat. Commun.">
        <title>Large-scale genome sequencing of mycorrhizal fungi provides insights into the early evolution of symbiotic traits.</title>
        <authorList>
            <person name="Miyauchi S."/>
            <person name="Kiss E."/>
            <person name="Kuo A."/>
            <person name="Drula E."/>
            <person name="Kohler A."/>
            <person name="Sanchez-Garcia M."/>
            <person name="Morin E."/>
            <person name="Andreopoulos B."/>
            <person name="Barry K.W."/>
            <person name="Bonito G."/>
            <person name="Buee M."/>
            <person name="Carver A."/>
            <person name="Chen C."/>
            <person name="Cichocki N."/>
            <person name="Clum A."/>
            <person name="Culley D."/>
            <person name="Crous P.W."/>
            <person name="Fauchery L."/>
            <person name="Girlanda M."/>
            <person name="Hayes R.D."/>
            <person name="Keri Z."/>
            <person name="LaButti K."/>
            <person name="Lipzen A."/>
            <person name="Lombard V."/>
            <person name="Magnuson J."/>
            <person name="Maillard F."/>
            <person name="Murat C."/>
            <person name="Nolan M."/>
            <person name="Ohm R.A."/>
            <person name="Pangilinan J."/>
            <person name="Pereira M.F."/>
            <person name="Perotto S."/>
            <person name="Peter M."/>
            <person name="Pfister S."/>
            <person name="Riley R."/>
            <person name="Sitrit Y."/>
            <person name="Stielow J.B."/>
            <person name="Szollosi G."/>
            <person name="Zifcakova L."/>
            <person name="Stursova M."/>
            <person name="Spatafora J.W."/>
            <person name="Tedersoo L."/>
            <person name="Vaario L.M."/>
            <person name="Yamada A."/>
            <person name="Yan M."/>
            <person name="Wang P."/>
            <person name="Xu J."/>
            <person name="Bruns T."/>
            <person name="Baldrian P."/>
            <person name="Vilgalys R."/>
            <person name="Dunand C."/>
            <person name="Henrissat B."/>
            <person name="Grigoriev I.V."/>
            <person name="Hibbett D."/>
            <person name="Nagy L.G."/>
            <person name="Martin F.M."/>
        </authorList>
    </citation>
    <scope>NUCLEOTIDE SEQUENCE</scope>
    <source>
        <strain evidence="1">UP504</strain>
    </source>
</reference>
<sequence length="152" mass="17455">MGALSTGSIDPKHIPRTCYKTGALVAQNFPPHPHGPTHFHFRIHFHWIAQGARATFQTSTYALAQRAPTDYFLAWPGRLILLLDQRPPYRPRISRATVACAIRSWLANSHPLIFANLTHHTHPRWPWNEYLERQRSRPRRPCRGLGPRDAGT</sequence>
<comment type="caution">
    <text evidence="1">The sequence shown here is derived from an EMBL/GenBank/DDBJ whole genome shotgun (WGS) entry which is preliminary data.</text>
</comment>
<accession>A0A9P6DWZ1</accession>
<evidence type="ECO:0000313" key="1">
    <source>
        <dbReference type="EMBL" id="KAF9514284.1"/>
    </source>
</evidence>
<dbReference type="Proteomes" id="UP000886523">
    <property type="component" value="Unassembled WGS sequence"/>
</dbReference>
<evidence type="ECO:0000313" key="2">
    <source>
        <dbReference type="Proteomes" id="UP000886523"/>
    </source>
</evidence>
<name>A0A9P6DWZ1_9AGAM</name>
<proteinExistence type="predicted"/>
<dbReference type="AlphaFoldDB" id="A0A9P6DWZ1"/>
<keyword evidence="2" id="KW-1185">Reference proteome</keyword>
<dbReference type="EMBL" id="MU128962">
    <property type="protein sequence ID" value="KAF9514284.1"/>
    <property type="molecule type" value="Genomic_DNA"/>
</dbReference>
<protein>
    <submittedName>
        <fullName evidence="1">Uncharacterized protein</fullName>
    </submittedName>
</protein>